<dbReference type="CDD" id="cd00190">
    <property type="entry name" value="Tryp_SPc"/>
    <property type="match status" value="1"/>
</dbReference>
<dbReference type="PANTHER" id="PTHR24276">
    <property type="entry name" value="POLYSERASE-RELATED"/>
    <property type="match status" value="1"/>
</dbReference>
<dbReference type="PRINTS" id="PR00722">
    <property type="entry name" value="CHYMOTRYPSIN"/>
</dbReference>
<keyword evidence="4" id="KW-0720">Serine protease</keyword>
<name>A0A8I6RZR0_CIMLE</name>
<evidence type="ECO:0000256" key="1">
    <source>
        <dbReference type="ARBA" id="ARBA00007664"/>
    </source>
</evidence>
<dbReference type="InterPro" id="IPR001314">
    <property type="entry name" value="Peptidase_S1A"/>
</dbReference>
<dbReference type="InterPro" id="IPR050430">
    <property type="entry name" value="Peptidase_S1"/>
</dbReference>
<keyword evidence="5" id="KW-1015">Disulfide bond</keyword>
<proteinExistence type="inferred from homology"/>
<reference evidence="8" key="1">
    <citation type="submission" date="2022-01" db="UniProtKB">
        <authorList>
            <consortium name="EnsemblMetazoa"/>
        </authorList>
    </citation>
    <scope>IDENTIFICATION</scope>
</reference>
<dbReference type="KEGG" id="clec:106668698"/>
<keyword evidence="2" id="KW-0645">Protease</keyword>
<evidence type="ECO:0000256" key="6">
    <source>
        <dbReference type="SAM" id="SignalP"/>
    </source>
</evidence>
<gene>
    <name evidence="8" type="primary">106668698</name>
</gene>
<dbReference type="SMART" id="SM00020">
    <property type="entry name" value="Tryp_SPc"/>
    <property type="match status" value="1"/>
</dbReference>
<dbReference type="PROSITE" id="PS00135">
    <property type="entry name" value="TRYPSIN_SER"/>
    <property type="match status" value="1"/>
</dbReference>
<evidence type="ECO:0000256" key="3">
    <source>
        <dbReference type="ARBA" id="ARBA00022801"/>
    </source>
</evidence>
<evidence type="ECO:0000256" key="2">
    <source>
        <dbReference type="ARBA" id="ARBA00022670"/>
    </source>
</evidence>
<evidence type="ECO:0000259" key="7">
    <source>
        <dbReference type="PROSITE" id="PS50240"/>
    </source>
</evidence>
<evidence type="ECO:0000313" key="8">
    <source>
        <dbReference type="EnsemblMetazoa" id="XP_014253157.1"/>
    </source>
</evidence>
<protein>
    <recommendedName>
        <fullName evidence="7">Peptidase S1 domain-containing protein</fullName>
    </recommendedName>
</protein>
<keyword evidence="9" id="KW-1185">Reference proteome</keyword>
<dbReference type="PROSITE" id="PS50240">
    <property type="entry name" value="TRYPSIN_DOM"/>
    <property type="match status" value="1"/>
</dbReference>
<dbReference type="OrthoDB" id="6576428at2759"/>
<feature type="chain" id="PRO_5035268056" description="Peptidase S1 domain-containing protein" evidence="6">
    <location>
        <begin position="22"/>
        <end position="317"/>
    </location>
</feature>
<comment type="similarity">
    <text evidence="1">Belongs to the peptidase S1 family.</text>
</comment>
<evidence type="ECO:0000256" key="5">
    <source>
        <dbReference type="ARBA" id="ARBA00023157"/>
    </source>
</evidence>
<dbReference type="Pfam" id="PF00089">
    <property type="entry name" value="Trypsin"/>
    <property type="match status" value="1"/>
</dbReference>
<evidence type="ECO:0000256" key="4">
    <source>
        <dbReference type="ARBA" id="ARBA00022825"/>
    </source>
</evidence>
<dbReference type="InterPro" id="IPR033116">
    <property type="entry name" value="TRYPSIN_SER"/>
</dbReference>
<dbReference type="AlphaFoldDB" id="A0A8I6RZR0"/>
<feature type="domain" description="Peptidase S1" evidence="7">
    <location>
        <begin position="26"/>
        <end position="302"/>
    </location>
</feature>
<evidence type="ECO:0000313" key="9">
    <source>
        <dbReference type="Proteomes" id="UP000494040"/>
    </source>
</evidence>
<keyword evidence="3" id="KW-0378">Hydrolase</keyword>
<keyword evidence="6" id="KW-0732">Signal</keyword>
<dbReference type="Gene3D" id="2.40.10.10">
    <property type="entry name" value="Trypsin-like serine proteases"/>
    <property type="match status" value="1"/>
</dbReference>
<dbReference type="InterPro" id="IPR043504">
    <property type="entry name" value="Peptidase_S1_PA_chymotrypsin"/>
</dbReference>
<sequence length="317" mass="35416">MIIVLLLTIFCTFNVKDSTTGAELKVVGGRQAKKGEYPFLVSLQWKTHGHFCGGNLISFDRILTACHCMCSFRTGLPFMFLVRDIIAVAGVENYNSEGRQVMQIYKSERHIHCGLGKGGGWTFDYGIYTLSRPFSRYYQGNTVSTIPVYSWNPVELRTKIKEMINKSVVCQGAGWGYKTVEFDKEADDFVYKDPSETLKSIDVTLWSLSTCQTELCKQPVMRCLPEGELGRRNQVCGKAPDKEDVCEGDSGGPLVCNGYVIGILSWGPACGQHPYPSMYGSIEEAYNLEMFASSEYIQASITLLAVSVFIHIKNYLI</sequence>
<dbReference type="InterPro" id="IPR009003">
    <property type="entry name" value="Peptidase_S1_PA"/>
</dbReference>
<dbReference type="GO" id="GO:0006508">
    <property type="term" value="P:proteolysis"/>
    <property type="evidence" value="ECO:0007669"/>
    <property type="project" value="UniProtKB-KW"/>
</dbReference>
<feature type="signal peptide" evidence="6">
    <location>
        <begin position="1"/>
        <end position="21"/>
    </location>
</feature>
<accession>A0A8I6RZR0</accession>
<dbReference type="SUPFAM" id="SSF50494">
    <property type="entry name" value="Trypsin-like serine proteases"/>
    <property type="match status" value="1"/>
</dbReference>
<organism evidence="8 9">
    <name type="scientific">Cimex lectularius</name>
    <name type="common">Bed bug</name>
    <name type="synonym">Acanthia lectularia</name>
    <dbReference type="NCBI Taxonomy" id="79782"/>
    <lineage>
        <taxon>Eukaryota</taxon>
        <taxon>Metazoa</taxon>
        <taxon>Ecdysozoa</taxon>
        <taxon>Arthropoda</taxon>
        <taxon>Hexapoda</taxon>
        <taxon>Insecta</taxon>
        <taxon>Pterygota</taxon>
        <taxon>Neoptera</taxon>
        <taxon>Paraneoptera</taxon>
        <taxon>Hemiptera</taxon>
        <taxon>Heteroptera</taxon>
        <taxon>Panheteroptera</taxon>
        <taxon>Cimicomorpha</taxon>
        <taxon>Cimicidae</taxon>
        <taxon>Cimex</taxon>
    </lineage>
</organism>
<dbReference type="GO" id="GO:0004252">
    <property type="term" value="F:serine-type endopeptidase activity"/>
    <property type="evidence" value="ECO:0007669"/>
    <property type="project" value="InterPro"/>
</dbReference>
<dbReference type="Proteomes" id="UP000494040">
    <property type="component" value="Unassembled WGS sequence"/>
</dbReference>
<dbReference type="InterPro" id="IPR001254">
    <property type="entry name" value="Trypsin_dom"/>
</dbReference>
<dbReference type="PANTHER" id="PTHR24276:SF98">
    <property type="entry name" value="FI18310P1-RELATED"/>
    <property type="match status" value="1"/>
</dbReference>
<dbReference type="EnsemblMetazoa" id="XM_014397671.2">
    <property type="protein sequence ID" value="XP_014253157.1"/>
    <property type="gene ID" value="LOC106668698"/>
</dbReference>